<reference evidence="4 5" key="1">
    <citation type="submission" date="2020-01" db="EMBL/GenBank/DDBJ databases">
        <title>The draft genome sequence of Corallococcus exiguus DSM 14696.</title>
        <authorList>
            <person name="Zhang X."/>
            <person name="Zhu H."/>
        </authorList>
    </citation>
    <scope>NUCLEOTIDE SEQUENCE [LARGE SCALE GENOMIC DNA]</scope>
    <source>
        <strain evidence="4 5">DSM 14696</strain>
    </source>
</reference>
<dbReference type="GO" id="GO:0000160">
    <property type="term" value="P:phosphorelay signal transduction system"/>
    <property type="evidence" value="ECO:0007669"/>
    <property type="project" value="InterPro"/>
</dbReference>
<dbReference type="GO" id="GO:0004672">
    <property type="term" value="F:protein kinase activity"/>
    <property type="evidence" value="ECO:0007669"/>
    <property type="project" value="UniProtKB-ARBA"/>
</dbReference>
<dbReference type="SUPFAM" id="SSF47226">
    <property type="entry name" value="Histidine-containing phosphotransfer domain, HPT domain"/>
    <property type="match status" value="1"/>
</dbReference>
<proteinExistence type="predicted"/>
<dbReference type="Proteomes" id="UP000537825">
    <property type="component" value="Unassembled WGS sequence"/>
</dbReference>
<sequence length="221" mass="24185">MGDTPGWDDVMREFLLESREHVQSIEATVLELEARPGSQPLLAQLFRALHTVKGTCGFLGFSRLEALMHAAEEMLGLARDRRLVLDRERVSTLLAAADAARGARPRAADAPRGRLPGAGRRGGLAPGGGRLHAAPDWTDELVPPHARLVWRRRARGGRAALAPLRRYTLRRMAPGNSVMVQGSRPGVSPSTSRNTSPVSGSAWIVRQRSRRVPFQVTWSPL</sequence>
<dbReference type="PANTHER" id="PTHR43395">
    <property type="entry name" value="SENSOR HISTIDINE KINASE CHEA"/>
    <property type="match status" value="1"/>
</dbReference>
<evidence type="ECO:0000259" key="3">
    <source>
        <dbReference type="PROSITE" id="PS50894"/>
    </source>
</evidence>
<dbReference type="InterPro" id="IPR051315">
    <property type="entry name" value="Bact_Chemotaxis_CheA"/>
</dbReference>
<dbReference type="CDD" id="cd00088">
    <property type="entry name" value="HPT"/>
    <property type="match status" value="1"/>
</dbReference>
<dbReference type="AlphaFoldDB" id="A0A7X4Y6Y8"/>
<feature type="region of interest" description="Disordered" evidence="2">
    <location>
        <begin position="102"/>
        <end position="137"/>
    </location>
</feature>
<name>A0A7X4Y6Y8_9BACT</name>
<dbReference type="Gene3D" id="1.20.120.160">
    <property type="entry name" value="HPT domain"/>
    <property type="match status" value="1"/>
</dbReference>
<gene>
    <name evidence="4" type="ORF">GTZ93_08155</name>
</gene>
<dbReference type="SMART" id="SM00073">
    <property type="entry name" value="HPT"/>
    <property type="match status" value="1"/>
</dbReference>
<feature type="modified residue" description="Phosphohistidine" evidence="1">
    <location>
        <position position="50"/>
    </location>
</feature>
<feature type="domain" description="HPt" evidence="3">
    <location>
        <begin position="3"/>
        <end position="111"/>
    </location>
</feature>
<dbReference type="EMBL" id="JAAAPK010000002">
    <property type="protein sequence ID" value="NBC39805.1"/>
    <property type="molecule type" value="Genomic_DNA"/>
</dbReference>
<dbReference type="Pfam" id="PF01627">
    <property type="entry name" value="Hpt"/>
    <property type="match status" value="1"/>
</dbReference>
<feature type="compositionally biased region" description="Polar residues" evidence="2">
    <location>
        <begin position="188"/>
        <end position="199"/>
    </location>
</feature>
<comment type="caution">
    <text evidence="4">The sequence shown here is derived from an EMBL/GenBank/DDBJ whole genome shotgun (WGS) entry which is preliminary data.</text>
</comment>
<organism evidence="4 5">
    <name type="scientific">Corallococcus exiguus</name>
    <dbReference type="NCBI Taxonomy" id="83462"/>
    <lineage>
        <taxon>Bacteria</taxon>
        <taxon>Pseudomonadati</taxon>
        <taxon>Myxococcota</taxon>
        <taxon>Myxococcia</taxon>
        <taxon>Myxococcales</taxon>
        <taxon>Cystobacterineae</taxon>
        <taxon>Myxococcaceae</taxon>
        <taxon>Corallococcus</taxon>
    </lineage>
</organism>
<feature type="region of interest" description="Disordered" evidence="2">
    <location>
        <begin position="177"/>
        <end position="200"/>
    </location>
</feature>
<evidence type="ECO:0000313" key="4">
    <source>
        <dbReference type="EMBL" id="NBC39805.1"/>
    </source>
</evidence>
<evidence type="ECO:0000256" key="1">
    <source>
        <dbReference type="PROSITE-ProRule" id="PRU00110"/>
    </source>
</evidence>
<accession>A0A7X4Y6Y8</accession>
<dbReference type="PROSITE" id="PS50894">
    <property type="entry name" value="HPT"/>
    <property type="match status" value="1"/>
</dbReference>
<dbReference type="InterPro" id="IPR008207">
    <property type="entry name" value="Sig_transdc_His_kin_Hpt_dom"/>
</dbReference>
<feature type="compositionally biased region" description="Gly residues" evidence="2">
    <location>
        <begin position="119"/>
        <end position="130"/>
    </location>
</feature>
<dbReference type="PANTHER" id="PTHR43395:SF1">
    <property type="entry name" value="CHEMOTAXIS PROTEIN CHEA"/>
    <property type="match status" value="1"/>
</dbReference>
<keyword evidence="5" id="KW-1185">Reference proteome</keyword>
<dbReference type="InterPro" id="IPR036641">
    <property type="entry name" value="HPT_dom_sf"/>
</dbReference>
<keyword evidence="1" id="KW-0597">Phosphoprotein</keyword>
<protein>
    <recommendedName>
        <fullName evidence="3">HPt domain-containing protein</fullName>
    </recommendedName>
</protein>
<evidence type="ECO:0000313" key="5">
    <source>
        <dbReference type="Proteomes" id="UP000537825"/>
    </source>
</evidence>
<evidence type="ECO:0000256" key="2">
    <source>
        <dbReference type="SAM" id="MobiDB-lite"/>
    </source>
</evidence>